<protein>
    <recommendedName>
        <fullName evidence="6 10">UDP-glucose 4-epimerase</fullName>
        <ecNumber evidence="5 10">5.1.3.2</ecNumber>
    </recommendedName>
</protein>
<keyword evidence="7 10" id="KW-0520">NAD</keyword>
<dbReference type="Proteomes" id="UP000199048">
    <property type="component" value="Unassembled WGS sequence"/>
</dbReference>
<dbReference type="EMBL" id="FOTK01000053">
    <property type="protein sequence ID" value="SFM75729.1"/>
    <property type="molecule type" value="Genomic_DNA"/>
</dbReference>
<dbReference type="GO" id="GO:0033499">
    <property type="term" value="P:galactose catabolic process via UDP-galactose, Leloir pathway"/>
    <property type="evidence" value="ECO:0007669"/>
    <property type="project" value="TreeGrafter"/>
</dbReference>
<keyword evidence="8 10" id="KW-0413">Isomerase</keyword>
<dbReference type="InterPro" id="IPR005886">
    <property type="entry name" value="UDP_G4E"/>
</dbReference>
<dbReference type="Gene3D" id="3.40.50.720">
    <property type="entry name" value="NAD(P)-binding Rossmann-like Domain"/>
    <property type="match status" value="1"/>
</dbReference>
<evidence type="ECO:0000256" key="8">
    <source>
        <dbReference type="ARBA" id="ARBA00023235"/>
    </source>
</evidence>
<evidence type="ECO:0000256" key="9">
    <source>
        <dbReference type="ARBA" id="ARBA00023277"/>
    </source>
</evidence>
<organism evidence="12 13">
    <name type="scientific">Methylobacterium pseudosasicola</name>
    <dbReference type="NCBI Taxonomy" id="582667"/>
    <lineage>
        <taxon>Bacteria</taxon>
        <taxon>Pseudomonadati</taxon>
        <taxon>Pseudomonadota</taxon>
        <taxon>Alphaproteobacteria</taxon>
        <taxon>Hyphomicrobiales</taxon>
        <taxon>Methylobacteriaceae</taxon>
        <taxon>Methylobacterium</taxon>
    </lineage>
</organism>
<dbReference type="STRING" id="582667.SAMN05192568_105325"/>
<comment type="catalytic activity">
    <reaction evidence="1 10">
        <text>UDP-alpha-D-glucose = UDP-alpha-D-galactose</text>
        <dbReference type="Rhea" id="RHEA:22168"/>
        <dbReference type="ChEBI" id="CHEBI:58885"/>
        <dbReference type="ChEBI" id="CHEBI:66914"/>
        <dbReference type="EC" id="5.1.3.2"/>
    </reaction>
</comment>
<dbReference type="InterPro" id="IPR001509">
    <property type="entry name" value="Epimerase_deHydtase"/>
</dbReference>
<dbReference type="Gene3D" id="3.90.25.10">
    <property type="entry name" value="UDP-galactose 4-epimerase, domain 1"/>
    <property type="match status" value="1"/>
</dbReference>
<dbReference type="SUPFAM" id="SSF51735">
    <property type="entry name" value="NAD(P)-binding Rossmann-fold domains"/>
    <property type="match status" value="1"/>
</dbReference>
<sequence length="330" mass="35573">MAVLVTGGAGYIGSHMVLALLDAGHDEIVVLDDLSAGFDWAVPEGVKLVVGDVADQALVTQTILQHRIDALAHFAARIVVPDSVADPLGYYLANTVKTRALIEAATRAGVRNVIFSSTAAVYGEPEVVPVPEDLPLNPINPYGRSKLMSEWMIADAAAAHGFSYVVLRYFNVAGADPAGRSGQSTPNATHLIKVATQAALGRRERLDVYGTDYPTPDGSCLRDYIQVSDLAEAHRVALDHLRGGGESLTLNCGYGRGYSVLEVIEVVKRISGRDFEVRLCPRRAGDPARIVAEAGRIRSQLGWQPRHDDLDAIVAQALTWEDKLSTRNRV</sequence>
<dbReference type="EC" id="5.1.3.2" evidence="5 10"/>
<evidence type="ECO:0000256" key="1">
    <source>
        <dbReference type="ARBA" id="ARBA00000083"/>
    </source>
</evidence>
<evidence type="ECO:0000256" key="7">
    <source>
        <dbReference type="ARBA" id="ARBA00023027"/>
    </source>
</evidence>
<reference evidence="13" key="1">
    <citation type="submission" date="2016-10" db="EMBL/GenBank/DDBJ databases">
        <authorList>
            <person name="Varghese N."/>
            <person name="Submissions S."/>
        </authorList>
    </citation>
    <scope>NUCLEOTIDE SEQUENCE [LARGE SCALE GENOMIC DNA]</scope>
    <source>
        <strain evidence="13">BL36</strain>
    </source>
</reference>
<evidence type="ECO:0000256" key="5">
    <source>
        <dbReference type="ARBA" id="ARBA00013189"/>
    </source>
</evidence>
<evidence type="ECO:0000313" key="12">
    <source>
        <dbReference type="EMBL" id="SFM75729.1"/>
    </source>
</evidence>
<comment type="similarity">
    <text evidence="4 10">Belongs to the NAD(P)-dependent epimerase/dehydratase family.</text>
</comment>
<dbReference type="PANTHER" id="PTHR43725:SF53">
    <property type="entry name" value="UDP-ARABINOSE 4-EPIMERASE 1"/>
    <property type="match status" value="1"/>
</dbReference>
<dbReference type="RefSeq" id="WP_092046253.1">
    <property type="nucleotide sequence ID" value="NZ_FOTK01000053.1"/>
</dbReference>
<evidence type="ECO:0000256" key="6">
    <source>
        <dbReference type="ARBA" id="ARBA00018569"/>
    </source>
</evidence>
<name>A0A1I4TGB7_9HYPH</name>
<dbReference type="OrthoDB" id="9801785at2"/>
<evidence type="ECO:0000256" key="2">
    <source>
        <dbReference type="ARBA" id="ARBA00001911"/>
    </source>
</evidence>
<dbReference type="CDD" id="cd05247">
    <property type="entry name" value="UDP_G4E_1_SDR_e"/>
    <property type="match status" value="1"/>
</dbReference>
<proteinExistence type="inferred from homology"/>
<comment type="pathway">
    <text evidence="3 10">Carbohydrate metabolism; galactose metabolism.</text>
</comment>
<keyword evidence="9 10" id="KW-0119">Carbohydrate metabolism</keyword>
<evidence type="ECO:0000256" key="3">
    <source>
        <dbReference type="ARBA" id="ARBA00004947"/>
    </source>
</evidence>
<evidence type="ECO:0000259" key="11">
    <source>
        <dbReference type="Pfam" id="PF01370"/>
    </source>
</evidence>
<gene>
    <name evidence="12" type="ORF">SAMN05192568_105325</name>
</gene>
<evidence type="ECO:0000256" key="10">
    <source>
        <dbReference type="RuleBase" id="RU366046"/>
    </source>
</evidence>
<comment type="subunit">
    <text evidence="10">Homodimer.</text>
</comment>
<dbReference type="PANTHER" id="PTHR43725">
    <property type="entry name" value="UDP-GLUCOSE 4-EPIMERASE"/>
    <property type="match status" value="1"/>
</dbReference>
<evidence type="ECO:0000256" key="4">
    <source>
        <dbReference type="ARBA" id="ARBA00007637"/>
    </source>
</evidence>
<dbReference type="AlphaFoldDB" id="A0A1I4TGB7"/>
<accession>A0A1I4TGB7</accession>
<dbReference type="NCBIfam" id="TIGR01179">
    <property type="entry name" value="galE"/>
    <property type="match status" value="1"/>
</dbReference>
<dbReference type="InterPro" id="IPR036291">
    <property type="entry name" value="NAD(P)-bd_dom_sf"/>
</dbReference>
<dbReference type="GO" id="GO:0003978">
    <property type="term" value="F:UDP-glucose 4-epimerase activity"/>
    <property type="evidence" value="ECO:0007669"/>
    <property type="project" value="UniProtKB-UniRule"/>
</dbReference>
<keyword evidence="13" id="KW-1185">Reference proteome</keyword>
<comment type="cofactor">
    <cofactor evidence="2 10">
        <name>NAD(+)</name>
        <dbReference type="ChEBI" id="CHEBI:57540"/>
    </cofactor>
</comment>
<feature type="domain" description="NAD-dependent epimerase/dehydratase" evidence="11">
    <location>
        <begin position="3"/>
        <end position="253"/>
    </location>
</feature>
<dbReference type="UniPathway" id="UPA00214"/>
<dbReference type="Pfam" id="PF01370">
    <property type="entry name" value="Epimerase"/>
    <property type="match status" value="1"/>
</dbReference>
<evidence type="ECO:0000313" key="13">
    <source>
        <dbReference type="Proteomes" id="UP000199048"/>
    </source>
</evidence>